<reference evidence="5" key="1">
    <citation type="submission" date="2023-03" db="EMBL/GenBank/DDBJ databases">
        <title>Massive genome expansion in bonnet fungi (Mycena s.s.) driven by repeated elements and novel gene families across ecological guilds.</title>
        <authorList>
            <consortium name="Lawrence Berkeley National Laboratory"/>
            <person name="Harder C.B."/>
            <person name="Miyauchi S."/>
            <person name="Viragh M."/>
            <person name="Kuo A."/>
            <person name="Thoen E."/>
            <person name="Andreopoulos B."/>
            <person name="Lu D."/>
            <person name="Skrede I."/>
            <person name="Drula E."/>
            <person name="Henrissat B."/>
            <person name="Morin E."/>
            <person name="Kohler A."/>
            <person name="Barry K."/>
            <person name="LaButti K."/>
            <person name="Morin E."/>
            <person name="Salamov A."/>
            <person name="Lipzen A."/>
            <person name="Mereny Z."/>
            <person name="Hegedus B."/>
            <person name="Baldrian P."/>
            <person name="Stursova M."/>
            <person name="Weitz H."/>
            <person name="Taylor A."/>
            <person name="Grigoriev I.V."/>
            <person name="Nagy L.G."/>
            <person name="Martin F."/>
            <person name="Kauserud H."/>
        </authorList>
    </citation>
    <scope>NUCLEOTIDE SEQUENCE</scope>
    <source>
        <strain evidence="5">CBHHK182m</strain>
    </source>
</reference>
<proteinExistence type="predicted"/>
<evidence type="ECO:0000256" key="1">
    <source>
        <dbReference type="SAM" id="MobiDB-lite"/>
    </source>
</evidence>
<dbReference type="Pfam" id="PF25550">
    <property type="entry name" value="DUF7928"/>
    <property type="match status" value="1"/>
</dbReference>
<evidence type="ECO:0000259" key="4">
    <source>
        <dbReference type="Pfam" id="PF25550"/>
    </source>
</evidence>
<feature type="compositionally biased region" description="Low complexity" evidence="1">
    <location>
        <begin position="167"/>
        <end position="178"/>
    </location>
</feature>
<dbReference type="GO" id="GO:0016740">
    <property type="term" value="F:transferase activity"/>
    <property type="evidence" value="ECO:0007669"/>
    <property type="project" value="UniProtKB-KW"/>
</dbReference>
<feature type="compositionally biased region" description="Basic and acidic residues" evidence="1">
    <location>
        <begin position="1270"/>
        <end position="1279"/>
    </location>
</feature>
<dbReference type="Proteomes" id="UP001215598">
    <property type="component" value="Unassembled WGS sequence"/>
</dbReference>
<name>A0AAD7I492_9AGAR</name>
<dbReference type="PANTHER" id="PTHR35408">
    <property type="entry name" value="CHROMOSOME 15, WHOLE GENOME SHOTGUN SEQUENCE"/>
    <property type="match status" value="1"/>
</dbReference>
<feature type="transmembrane region" description="Helical" evidence="2">
    <location>
        <begin position="699"/>
        <end position="720"/>
    </location>
</feature>
<evidence type="ECO:0000313" key="5">
    <source>
        <dbReference type="EMBL" id="KAJ7734659.1"/>
    </source>
</evidence>
<sequence length="1303" mass="140854">MDDDIVLVHPLDLAPADNSTKKDYARKYHLVDPPFNDDLRHEERRAEVLKYLCKTPRLSEPQKWAEALSKRVFHEMKVDPQWRSSHTCPMCMDPRPSILLFCSCKFRAYHLSCMRTWHITQGRDELIKFLIVAAAGADMKPFLETAMSHIKRTLKRPRPSQPPPCTPSSSSSSSSHSRSSNLLLFADVIVEFRPEMRTTPPPDAVLAALGLLVVPVSPTLTMLLHDHLLCLLDLLSQILSRMPYTKLGAPQVASHSGLKAVYEVFGSDVVAFPQPPALREPPPIPHTHCLRTRPTPPSDLLAPLEVTRLAFPRTSASCAWDSPSHSPLSSASSYNEIEHKEGNTRSVVRFKDVDNTSAARRATIYQSRDSTGGGYDGERPVQGVTILTSYYDEFAPSPTSGAVADTSLGGVALGVAAGMVGASMGVVAAPPIPAPPADSEAANAGSGTLINGEKMDADGHKIKQERMQTNPNSASSRTTHRTSFPSRRPSSSHQSLNLDAETRIQVLARLADLPGVEKDQCGAFIRTPPSLVLWAPQVESLIPLAAEFEEKLLKYIWRARGAASPSVGAPVRDSLAAPGQLGSLLGGAVSTTSGAWSEVGASGIEEVGEGEVSTTFLAPREAQTTTKERDNFNDIARAPATAAPSKKPTTLFGWSWHLQPRVASPTSTPDAEKAADAESGATGGGEGGKERKLVLLGQLYAGCGAALAAYFCLSGLSVLLEEYALDHDPTRFALLVTFPVIFCVLIVSVHSSSFRTFDPISSFPSVSSHSRITPPLTAHPVLLSPARRQSVPHHRARRAVLPKLSFYSAVKPAPNPAVDNVLPHITIQCPVYKESLKETIAPSVLSVKKAMQRYARQGGTSAIFICNDGMQLIWEEDRQAFYANHNIGYIVPASHIALSTNRAADRPRAPDTAETAIAGASIAPGRATGRVCALARSSSSSTRTRSSPRFRDAAREMHESLDLVIIQLESDVMQAAHHYFENGITHFTRRINKCISYGCANGEVAPFVGHNAFLRWSAVQDAAFDDPDDGKRKQWSESNVSEDFDLALRLLLGGYTLRWATYSEDGFKVGVNLTVQDELARWQKHAMGVTKSSSIHSSDGRGIGMMSYMFSYSQWLFHLIKPALTAPWIESPPPPLGPSSTISYSGSLRSSTASTSRSSSPRLIPFFRDIVAQCVPVLREGVKGEQLEFYLSPKSNRSARVATETFNVLRGLLTCISTIMPPQKGRCWGCGVWAGVSEAAYSLHRSSAAIPKAGGRLGAISSQLGTPSSGEKEPKKEAKPAAGGSSSGKKDARGHGTAQEDEV</sequence>
<keyword evidence="2" id="KW-1133">Transmembrane helix</keyword>
<protein>
    <submittedName>
        <fullName evidence="5">Glycosyl transferase family group 2-domain-containing protein</fullName>
    </submittedName>
</protein>
<evidence type="ECO:0000256" key="2">
    <source>
        <dbReference type="SAM" id="Phobius"/>
    </source>
</evidence>
<feature type="region of interest" description="Disordered" evidence="1">
    <location>
        <begin position="153"/>
        <end position="178"/>
    </location>
</feature>
<dbReference type="EMBL" id="JARKIB010000131">
    <property type="protein sequence ID" value="KAJ7734659.1"/>
    <property type="molecule type" value="Genomic_DNA"/>
</dbReference>
<feature type="compositionally biased region" description="Low complexity" evidence="1">
    <location>
        <begin position="475"/>
        <end position="495"/>
    </location>
</feature>
<keyword evidence="5" id="KW-0808">Transferase</keyword>
<keyword evidence="2" id="KW-0812">Transmembrane</keyword>
<dbReference type="InterPro" id="IPR057688">
    <property type="entry name" value="DUF7928"/>
</dbReference>
<feature type="transmembrane region" description="Helical" evidence="2">
    <location>
        <begin position="732"/>
        <end position="751"/>
    </location>
</feature>
<feature type="domain" description="DUF7928" evidence="4">
    <location>
        <begin position="467"/>
        <end position="562"/>
    </location>
</feature>
<keyword evidence="2" id="KW-0472">Membrane</keyword>
<keyword evidence="6" id="KW-1185">Reference proteome</keyword>
<dbReference type="Pfam" id="PF13632">
    <property type="entry name" value="Glyco_trans_2_3"/>
    <property type="match status" value="1"/>
</dbReference>
<feature type="region of interest" description="Disordered" evidence="1">
    <location>
        <begin position="662"/>
        <end position="688"/>
    </location>
</feature>
<comment type="caution">
    <text evidence="5">The sequence shown here is derived from an EMBL/GenBank/DDBJ whole genome shotgun (WGS) entry which is preliminary data.</text>
</comment>
<gene>
    <name evidence="5" type="ORF">B0H16DRAFT_1767196</name>
</gene>
<dbReference type="InterPro" id="IPR001173">
    <property type="entry name" value="Glyco_trans_2-like"/>
</dbReference>
<feature type="region of interest" description="Disordered" evidence="1">
    <location>
        <begin position="1259"/>
        <end position="1303"/>
    </location>
</feature>
<dbReference type="PANTHER" id="PTHR35408:SF3">
    <property type="entry name" value="GLYCOSYLTRANSFERASE 2-LIKE DOMAIN-CONTAINING PROTEIN"/>
    <property type="match status" value="1"/>
</dbReference>
<feature type="region of interest" description="Disordered" evidence="1">
    <location>
        <begin position="466"/>
        <end position="498"/>
    </location>
</feature>
<evidence type="ECO:0000313" key="6">
    <source>
        <dbReference type="Proteomes" id="UP001215598"/>
    </source>
</evidence>
<evidence type="ECO:0000259" key="3">
    <source>
        <dbReference type="Pfam" id="PF13632"/>
    </source>
</evidence>
<feature type="domain" description="Glycosyltransferase 2-like" evidence="3">
    <location>
        <begin position="950"/>
        <end position="1120"/>
    </location>
</feature>
<accession>A0AAD7I492</accession>
<organism evidence="5 6">
    <name type="scientific">Mycena metata</name>
    <dbReference type="NCBI Taxonomy" id="1033252"/>
    <lineage>
        <taxon>Eukaryota</taxon>
        <taxon>Fungi</taxon>
        <taxon>Dikarya</taxon>
        <taxon>Basidiomycota</taxon>
        <taxon>Agaricomycotina</taxon>
        <taxon>Agaricomycetes</taxon>
        <taxon>Agaricomycetidae</taxon>
        <taxon>Agaricales</taxon>
        <taxon>Marasmiineae</taxon>
        <taxon>Mycenaceae</taxon>
        <taxon>Mycena</taxon>
    </lineage>
</organism>